<dbReference type="SMART" id="SM00947">
    <property type="entry name" value="Pro_CA"/>
    <property type="match status" value="1"/>
</dbReference>
<dbReference type="Gene3D" id="3.40.1050.10">
    <property type="entry name" value="Carbonic anhydrase"/>
    <property type="match status" value="1"/>
</dbReference>
<protein>
    <recommendedName>
        <fullName evidence="2">carbonic anhydrase</fullName>
        <ecNumber evidence="2">4.2.1.1</ecNumber>
    </recommendedName>
</protein>
<comment type="similarity">
    <text evidence="1">Belongs to the beta-class carbonic anhydrase family.</text>
</comment>
<dbReference type="GO" id="GO:0008270">
    <property type="term" value="F:zinc ion binding"/>
    <property type="evidence" value="ECO:0007669"/>
    <property type="project" value="InterPro"/>
</dbReference>
<evidence type="ECO:0000256" key="4">
    <source>
        <dbReference type="ARBA" id="ARBA00022833"/>
    </source>
</evidence>
<proteinExistence type="inferred from homology"/>
<keyword evidence="9" id="KW-1185">Reference proteome</keyword>
<dbReference type="CDD" id="cd00884">
    <property type="entry name" value="beta_CA_cladeB"/>
    <property type="match status" value="1"/>
</dbReference>
<name>A0A255XQ12_9PROT</name>
<keyword evidence="5" id="KW-0456">Lyase</keyword>
<evidence type="ECO:0000256" key="6">
    <source>
        <dbReference type="ARBA" id="ARBA00048348"/>
    </source>
</evidence>
<dbReference type="InterPro" id="IPR045066">
    <property type="entry name" value="Beta_CA_cladeB"/>
</dbReference>
<dbReference type="Pfam" id="PF00484">
    <property type="entry name" value="Pro_CA"/>
    <property type="match status" value="1"/>
</dbReference>
<feature type="binding site" evidence="7">
    <location>
        <position position="53"/>
    </location>
    <ligand>
        <name>Zn(2+)</name>
        <dbReference type="ChEBI" id="CHEBI:29105"/>
    </ligand>
</feature>
<dbReference type="OrthoDB" id="9797527at2"/>
<dbReference type="PANTHER" id="PTHR11002:SF76">
    <property type="entry name" value="CARBONIC ANHYDRASE"/>
    <property type="match status" value="1"/>
</dbReference>
<dbReference type="GO" id="GO:0004089">
    <property type="term" value="F:carbonate dehydratase activity"/>
    <property type="evidence" value="ECO:0007669"/>
    <property type="project" value="UniProtKB-EC"/>
</dbReference>
<dbReference type="Proteomes" id="UP000216361">
    <property type="component" value="Unassembled WGS sequence"/>
</dbReference>
<comment type="cofactor">
    <cofactor evidence="7">
        <name>Zn(2+)</name>
        <dbReference type="ChEBI" id="CHEBI:29105"/>
    </cofactor>
    <text evidence="7">Binds 1 zinc ion per subunit.</text>
</comment>
<keyword evidence="4 7" id="KW-0862">Zinc</keyword>
<comment type="caution">
    <text evidence="8">The sequence shown here is derived from an EMBL/GenBank/DDBJ whole genome shotgun (WGS) entry which is preliminary data.</text>
</comment>
<evidence type="ECO:0000256" key="1">
    <source>
        <dbReference type="ARBA" id="ARBA00006217"/>
    </source>
</evidence>
<dbReference type="InterPro" id="IPR001765">
    <property type="entry name" value="Carbonic_anhydrase"/>
</dbReference>
<dbReference type="PANTHER" id="PTHR11002">
    <property type="entry name" value="CARBONIC ANHYDRASE"/>
    <property type="match status" value="1"/>
</dbReference>
<feature type="binding site" evidence="7">
    <location>
        <position position="55"/>
    </location>
    <ligand>
        <name>Zn(2+)</name>
        <dbReference type="ChEBI" id="CHEBI:29105"/>
    </ligand>
</feature>
<accession>A0A255XQ12</accession>
<feature type="binding site" evidence="7">
    <location>
        <position position="114"/>
    </location>
    <ligand>
        <name>Zn(2+)</name>
        <dbReference type="ChEBI" id="CHEBI:29105"/>
    </ligand>
</feature>
<dbReference type="EMBL" id="NOXS01000032">
    <property type="protein sequence ID" value="OYQ18454.1"/>
    <property type="molecule type" value="Genomic_DNA"/>
</dbReference>
<evidence type="ECO:0000256" key="5">
    <source>
        <dbReference type="ARBA" id="ARBA00023239"/>
    </source>
</evidence>
<gene>
    <name evidence="8" type="ORF">CHR90_09200</name>
</gene>
<feature type="binding site" evidence="7">
    <location>
        <position position="117"/>
    </location>
    <ligand>
        <name>Zn(2+)</name>
        <dbReference type="ChEBI" id="CHEBI:29105"/>
    </ligand>
</feature>
<comment type="catalytic activity">
    <reaction evidence="6">
        <text>hydrogencarbonate + H(+) = CO2 + H2O</text>
        <dbReference type="Rhea" id="RHEA:10748"/>
        <dbReference type="ChEBI" id="CHEBI:15377"/>
        <dbReference type="ChEBI" id="CHEBI:15378"/>
        <dbReference type="ChEBI" id="CHEBI:16526"/>
        <dbReference type="ChEBI" id="CHEBI:17544"/>
        <dbReference type="EC" id="4.2.1.1"/>
    </reaction>
</comment>
<evidence type="ECO:0000256" key="7">
    <source>
        <dbReference type="PIRSR" id="PIRSR601765-1"/>
    </source>
</evidence>
<evidence type="ECO:0000313" key="8">
    <source>
        <dbReference type="EMBL" id="OYQ18454.1"/>
    </source>
</evidence>
<evidence type="ECO:0000256" key="2">
    <source>
        <dbReference type="ARBA" id="ARBA00012925"/>
    </source>
</evidence>
<reference evidence="8 9" key="1">
    <citation type="submission" date="2017-07" db="EMBL/GenBank/DDBJ databases">
        <title>Elstera cyanobacteriorum sp. nov., a novel bacterium isolated from cyanobacterial aggregates in a eutrophic lake.</title>
        <authorList>
            <person name="Cai H."/>
        </authorList>
    </citation>
    <scope>NUCLEOTIDE SEQUENCE [LARGE SCALE GENOMIC DNA]</scope>
    <source>
        <strain evidence="8 9">TH019</strain>
    </source>
</reference>
<sequence length="280" mass="30567">MDDAVHKTAADQALPRLVRGFTEFRRDYFERDRVLYEGLSHKGQSPEVMIVACSDARVDPAIVTRTEPGDLFVIRNVAAIVPPREADRHYHGTSAALEFGVKGLGVGHIVVLGHALCGGLRHLRDRAQGAKAATETGQPQEGSGFEFLSDWVQIARPAFEAVEPLLETLPPEEARRTLEQAAVLVSLSNLLSFPWVREPVAAGTLRLHGWYFDLTTGELSAFDHASASFRPVRELPDALPADIAAVAARMIAECGSCAPTLGLTRFVQEKAKFWCETVKG</sequence>
<dbReference type="AlphaFoldDB" id="A0A255XQ12"/>
<evidence type="ECO:0000313" key="9">
    <source>
        <dbReference type="Proteomes" id="UP000216361"/>
    </source>
</evidence>
<dbReference type="RefSeq" id="WP_094408717.1">
    <property type="nucleotide sequence ID" value="NZ_BMJZ01000001.1"/>
</dbReference>
<evidence type="ECO:0000256" key="3">
    <source>
        <dbReference type="ARBA" id="ARBA00022723"/>
    </source>
</evidence>
<organism evidence="8 9">
    <name type="scientific">Elstera cyanobacteriorum</name>
    <dbReference type="NCBI Taxonomy" id="2022747"/>
    <lineage>
        <taxon>Bacteria</taxon>
        <taxon>Pseudomonadati</taxon>
        <taxon>Pseudomonadota</taxon>
        <taxon>Alphaproteobacteria</taxon>
        <taxon>Rhodospirillales</taxon>
        <taxon>Rhodospirillaceae</taxon>
        <taxon>Elstera</taxon>
    </lineage>
</organism>
<keyword evidence="3 7" id="KW-0479">Metal-binding</keyword>
<dbReference type="SUPFAM" id="SSF53056">
    <property type="entry name" value="beta-carbonic anhydrase, cab"/>
    <property type="match status" value="1"/>
</dbReference>
<dbReference type="InterPro" id="IPR036874">
    <property type="entry name" value="Carbonic_anhydrase_sf"/>
</dbReference>
<dbReference type="EC" id="4.2.1.1" evidence="2"/>